<reference evidence="3 4" key="1">
    <citation type="submission" date="2023-04" db="EMBL/GenBank/DDBJ databases">
        <title>Genome of Basidiobolus ranarum AG-B5.</title>
        <authorList>
            <person name="Stajich J.E."/>
            <person name="Carter-House D."/>
            <person name="Gryganskyi A."/>
        </authorList>
    </citation>
    <scope>NUCLEOTIDE SEQUENCE [LARGE SCALE GENOMIC DNA]</scope>
    <source>
        <strain evidence="3 4">AG-B5</strain>
    </source>
</reference>
<organism evidence="3 4">
    <name type="scientific">Basidiobolus ranarum</name>
    <dbReference type="NCBI Taxonomy" id="34480"/>
    <lineage>
        <taxon>Eukaryota</taxon>
        <taxon>Fungi</taxon>
        <taxon>Fungi incertae sedis</taxon>
        <taxon>Zoopagomycota</taxon>
        <taxon>Entomophthoromycotina</taxon>
        <taxon>Basidiobolomycetes</taxon>
        <taxon>Basidiobolales</taxon>
        <taxon>Basidiobolaceae</taxon>
        <taxon>Basidiobolus</taxon>
    </lineage>
</organism>
<name>A0ABR2VQU2_9FUNG</name>
<dbReference type="InterPro" id="IPR001849">
    <property type="entry name" value="PH_domain"/>
</dbReference>
<accession>A0ABR2VQU2</accession>
<comment type="caution">
    <text evidence="3">The sequence shown here is derived from an EMBL/GenBank/DDBJ whole genome shotgun (WGS) entry which is preliminary data.</text>
</comment>
<dbReference type="Proteomes" id="UP001479436">
    <property type="component" value="Unassembled WGS sequence"/>
</dbReference>
<dbReference type="InterPro" id="IPR011993">
    <property type="entry name" value="PH-like_dom_sf"/>
</dbReference>
<evidence type="ECO:0000256" key="1">
    <source>
        <dbReference type="SAM" id="MobiDB-lite"/>
    </source>
</evidence>
<sequence>MFKLLKSSLRKRADKGDLIYQSLTLPSRSTEPFLATPLRSKSVHSLRSNGVTLDEELMDWVYDREKSEDQTIESMSDMRKLKRRPRRSSFPPPMFKGGTLEEGSVGVLFVRVHQLQYRGRKSYEVKYRLKVASRESASINLSVSQQAKDSYATFPEEILLFEVDRSFSIHLELIALRETGTSSAGLIRKLNKRDQFPAKISSLNLSFPLANLTKTTETYILNCDNELEIKSAEAILTIGVYIVNQRQSSPTKESPSNLADSIIYEDLLTIYTRTGSYMSKWVQYYGVLKSGMLHLYEESNRKKLVSIIPLTHLLDVNTRDPHLDIGYFELAFNKSAFESPSELDDEELPPICKVYLMADDQISLQKWVFHFQETQKSTSPHYINHFISNKYLMTM</sequence>
<dbReference type="CDD" id="cd00821">
    <property type="entry name" value="PH"/>
    <property type="match status" value="1"/>
</dbReference>
<protein>
    <recommendedName>
        <fullName evidence="2">PH domain-containing protein</fullName>
    </recommendedName>
</protein>
<gene>
    <name evidence="3" type="ORF">K7432_013439</name>
</gene>
<dbReference type="EMBL" id="JASJQH010008207">
    <property type="protein sequence ID" value="KAK9694386.1"/>
    <property type="molecule type" value="Genomic_DNA"/>
</dbReference>
<dbReference type="SUPFAM" id="SSF50729">
    <property type="entry name" value="PH domain-like"/>
    <property type="match status" value="1"/>
</dbReference>
<feature type="domain" description="PH" evidence="2">
    <location>
        <begin position="261"/>
        <end position="376"/>
    </location>
</feature>
<feature type="region of interest" description="Disordered" evidence="1">
    <location>
        <begin position="71"/>
        <end position="95"/>
    </location>
</feature>
<evidence type="ECO:0000259" key="2">
    <source>
        <dbReference type="PROSITE" id="PS50003"/>
    </source>
</evidence>
<dbReference type="SMART" id="SM00233">
    <property type="entry name" value="PH"/>
    <property type="match status" value="1"/>
</dbReference>
<proteinExistence type="predicted"/>
<keyword evidence="4" id="KW-1185">Reference proteome</keyword>
<evidence type="ECO:0000313" key="4">
    <source>
        <dbReference type="Proteomes" id="UP001479436"/>
    </source>
</evidence>
<evidence type="ECO:0000313" key="3">
    <source>
        <dbReference type="EMBL" id="KAK9694386.1"/>
    </source>
</evidence>
<dbReference type="Gene3D" id="2.30.29.30">
    <property type="entry name" value="Pleckstrin-homology domain (PH domain)/Phosphotyrosine-binding domain (PTB)"/>
    <property type="match status" value="1"/>
</dbReference>
<dbReference type="PROSITE" id="PS50003">
    <property type="entry name" value="PH_DOMAIN"/>
    <property type="match status" value="1"/>
</dbReference>